<dbReference type="Pfam" id="PF13289">
    <property type="entry name" value="SIR2_2"/>
    <property type="match status" value="1"/>
</dbReference>
<reference evidence="1 2" key="1">
    <citation type="submission" date="2021-05" db="EMBL/GenBank/DDBJ databases">
        <authorList>
            <person name="Zhang Z.D."/>
            <person name="Osman G."/>
        </authorList>
    </citation>
    <scope>NUCLEOTIDE SEQUENCE [LARGE SCALE GENOMIC DNA]</scope>
    <source>
        <strain evidence="1 2">KCTC 32217</strain>
    </source>
</reference>
<dbReference type="RefSeq" id="WP_213946110.1">
    <property type="nucleotide sequence ID" value="NZ_JAHCMY010000010.1"/>
</dbReference>
<dbReference type="AlphaFoldDB" id="A0AAP2CK65"/>
<gene>
    <name evidence="1" type="ORF">KI659_14620</name>
</gene>
<keyword evidence="2" id="KW-1185">Reference proteome</keyword>
<sequence length="442" mass="50505">MLTNDNQRGRIVILFGAGATLSWNSPKTYELTTLVRKSGFKTTDNQTTITEYLFQALLKSGYSENDINFETIINLIEELTVYYSWFDSEKKLPSLIGCLLTPRFEKEIFNFSIKGGEIKHGYQLQIPAGKDYEFSDFAYHNETPQQFFLLHLLSEILTDISARISKYAYHTSGHSVVDVSSPISNQFCKWIASLSKRSVLRIYTLNYDRIFKILLERNGVSLFEGFDCGENIPVGESLRANVPKILKDNDCNCHYNLHGSAYWEVLNLDKNHLPNPEIVLTSGPNLPINNNPASFQVEKGKTLLVTNIITGYQKVQKTNITPYRQMYSAFDDDCCFADEIFIIGYSFGDEHINQSLKTAIRYNPKLKITIVDPSFIKNKMDFQFAIKFFPYRQAGNLNPKKVAENLYSYFDGAFVVHTKTFEEFLDTASNGHIANRVDGREP</sequence>
<evidence type="ECO:0000313" key="1">
    <source>
        <dbReference type="EMBL" id="MBS9525249.1"/>
    </source>
</evidence>
<organism evidence="1 2">
    <name type="scientific">Litoribacter ruber</name>
    <dbReference type="NCBI Taxonomy" id="702568"/>
    <lineage>
        <taxon>Bacteria</taxon>
        <taxon>Pseudomonadati</taxon>
        <taxon>Bacteroidota</taxon>
        <taxon>Cytophagia</taxon>
        <taxon>Cytophagales</taxon>
        <taxon>Cyclobacteriaceae</taxon>
        <taxon>Litoribacter</taxon>
    </lineage>
</organism>
<accession>A0AAP2CK65</accession>
<dbReference type="Proteomes" id="UP001319104">
    <property type="component" value="Unassembled WGS sequence"/>
</dbReference>
<proteinExistence type="predicted"/>
<dbReference type="EMBL" id="JAHCMY010000010">
    <property type="protein sequence ID" value="MBS9525249.1"/>
    <property type="molecule type" value="Genomic_DNA"/>
</dbReference>
<evidence type="ECO:0000313" key="2">
    <source>
        <dbReference type="Proteomes" id="UP001319104"/>
    </source>
</evidence>
<name>A0AAP2CK65_9BACT</name>
<protein>
    <submittedName>
        <fullName evidence="1">SIR2 family protein</fullName>
    </submittedName>
</protein>
<comment type="caution">
    <text evidence="1">The sequence shown here is derived from an EMBL/GenBank/DDBJ whole genome shotgun (WGS) entry which is preliminary data.</text>
</comment>